<name>A0A6F9XKY1_9LACO</name>
<evidence type="ECO:0000256" key="9">
    <source>
        <dbReference type="HAMAP-Rule" id="MF_00494"/>
    </source>
</evidence>
<comment type="similarity">
    <text evidence="3 9">Belongs to the transaldolase family. Type 3B subfamily.</text>
</comment>
<keyword evidence="6 9" id="KW-0570">Pentose shunt</keyword>
<dbReference type="PANTHER" id="PTHR10683">
    <property type="entry name" value="TRANSALDOLASE"/>
    <property type="match status" value="1"/>
</dbReference>
<dbReference type="Pfam" id="PF00923">
    <property type="entry name" value="TAL_FSA"/>
    <property type="match status" value="1"/>
</dbReference>
<dbReference type="CDD" id="cd00956">
    <property type="entry name" value="Transaldolase_FSA"/>
    <property type="match status" value="1"/>
</dbReference>
<evidence type="ECO:0000256" key="3">
    <source>
        <dbReference type="ARBA" id="ARBA00005740"/>
    </source>
</evidence>
<dbReference type="GO" id="GO:0004801">
    <property type="term" value="F:transaldolase activity"/>
    <property type="evidence" value="ECO:0007669"/>
    <property type="project" value="UniProtKB-UniRule"/>
</dbReference>
<proteinExistence type="inferred from homology"/>
<evidence type="ECO:0000256" key="4">
    <source>
        <dbReference type="ARBA" id="ARBA00022490"/>
    </source>
</evidence>
<dbReference type="InterPro" id="IPR022999">
    <property type="entry name" value="Transaldolase_3B"/>
</dbReference>
<dbReference type="RefSeq" id="WP_172584539.1">
    <property type="nucleotide sequence ID" value="NZ_BLAM01000098.1"/>
</dbReference>
<evidence type="ECO:0000256" key="6">
    <source>
        <dbReference type="ARBA" id="ARBA00023126"/>
    </source>
</evidence>
<gene>
    <name evidence="10" type="primary">talA_1</name>
    <name evidence="9" type="synonym">tal</name>
    <name evidence="10" type="ORF">SY212_09420</name>
</gene>
<dbReference type="InterPro" id="IPR018225">
    <property type="entry name" value="Transaldolase_AS"/>
</dbReference>
<dbReference type="InterPro" id="IPR001585">
    <property type="entry name" value="TAL/FSA"/>
</dbReference>
<dbReference type="GO" id="GO:0006098">
    <property type="term" value="P:pentose-phosphate shunt"/>
    <property type="evidence" value="ECO:0007669"/>
    <property type="project" value="UniProtKB-UniRule"/>
</dbReference>
<comment type="function">
    <text evidence="9">Transaldolase is important for the balance of metabolites in the pentose-phosphate pathway.</text>
</comment>
<evidence type="ECO:0000256" key="5">
    <source>
        <dbReference type="ARBA" id="ARBA00022679"/>
    </source>
</evidence>
<dbReference type="AlphaFoldDB" id="A0A6F9XKY1"/>
<dbReference type="GO" id="GO:0005737">
    <property type="term" value="C:cytoplasm"/>
    <property type="evidence" value="ECO:0007669"/>
    <property type="project" value="UniProtKB-SubCell"/>
</dbReference>
<comment type="subcellular location">
    <subcellularLocation>
        <location evidence="1 9">Cytoplasm</location>
    </subcellularLocation>
</comment>
<dbReference type="UniPathway" id="UPA00115">
    <property type="reaction ID" value="UER00414"/>
</dbReference>
<dbReference type="SUPFAM" id="SSF51569">
    <property type="entry name" value="Aldolase"/>
    <property type="match status" value="1"/>
</dbReference>
<dbReference type="InterPro" id="IPR013785">
    <property type="entry name" value="Aldolase_TIM"/>
</dbReference>
<comment type="pathway">
    <text evidence="2 9">Carbohydrate degradation; pentose phosphate pathway; D-glyceraldehyde 3-phosphate and beta-D-fructose 6-phosphate from D-ribose 5-phosphate and D-xylulose 5-phosphate (non-oxidative stage): step 2/3.</text>
</comment>
<dbReference type="PANTHER" id="PTHR10683:SF36">
    <property type="entry name" value="TRANSALDOLASE"/>
    <property type="match status" value="1"/>
</dbReference>
<evidence type="ECO:0000256" key="1">
    <source>
        <dbReference type="ARBA" id="ARBA00004496"/>
    </source>
</evidence>
<sequence>MKFFLDTANTDDIRKYAELGLVDGVTTNPTLISREGRDFETVVKEITTIVSGPVSAEVTATKADEMIEQARSVAKWADNIVVKIPMTEEGLKAVRVVSQEGIKTNVTLIFSVAQGLLAAKAGATYISPFLGRLDDIGTSGVQLIKNLRKVLDNYNFETEIISASVRGVQHVEEVALAGSDIATIPASVFGKMFKHPLIDNGLASFMKDWAEFEESQRK</sequence>
<keyword evidence="4 9" id="KW-0963">Cytoplasm</keyword>
<reference evidence="10" key="1">
    <citation type="submission" date="2019-10" db="EMBL/GenBank/DDBJ databases">
        <title>Lactobacillus agilis SY212 Whole Genome Sequencing Project.</title>
        <authorList>
            <person name="Suzuki S."/>
            <person name="Endo A."/>
            <person name="Maeno S."/>
            <person name="Shiwa Y."/>
            <person name="Matsutani M."/>
            <person name="Kajikawa A."/>
        </authorList>
    </citation>
    <scope>NUCLEOTIDE SEQUENCE</scope>
    <source>
        <strain evidence="10">SY212</strain>
    </source>
</reference>
<dbReference type="HAMAP" id="MF_00494">
    <property type="entry name" value="Transaldolase_3b"/>
    <property type="match status" value="1"/>
</dbReference>
<dbReference type="Gene3D" id="3.20.20.70">
    <property type="entry name" value="Aldolase class I"/>
    <property type="match status" value="1"/>
</dbReference>
<comment type="caution">
    <text evidence="10">The sequence shown here is derived from an EMBL/GenBank/DDBJ whole genome shotgun (WGS) entry which is preliminary data.</text>
</comment>
<dbReference type="FunFam" id="3.20.20.70:FF:000018">
    <property type="entry name" value="Probable transaldolase"/>
    <property type="match status" value="1"/>
</dbReference>
<keyword evidence="5 9" id="KW-0808">Transferase</keyword>
<evidence type="ECO:0000313" key="10">
    <source>
        <dbReference type="EMBL" id="GET05912.1"/>
    </source>
</evidence>
<evidence type="ECO:0000256" key="2">
    <source>
        <dbReference type="ARBA" id="ARBA00004857"/>
    </source>
</evidence>
<dbReference type="EMBL" id="BLAM01000098">
    <property type="protein sequence ID" value="GET05912.1"/>
    <property type="molecule type" value="Genomic_DNA"/>
</dbReference>
<organism evidence="10">
    <name type="scientific">Ligilactobacillus agilis</name>
    <dbReference type="NCBI Taxonomy" id="1601"/>
    <lineage>
        <taxon>Bacteria</taxon>
        <taxon>Bacillati</taxon>
        <taxon>Bacillota</taxon>
        <taxon>Bacilli</taxon>
        <taxon>Lactobacillales</taxon>
        <taxon>Lactobacillaceae</taxon>
        <taxon>Ligilactobacillus</taxon>
    </lineage>
</organism>
<dbReference type="PROSITE" id="PS01054">
    <property type="entry name" value="TRANSALDOLASE_1"/>
    <property type="match status" value="1"/>
</dbReference>
<dbReference type="GO" id="GO:0005975">
    <property type="term" value="P:carbohydrate metabolic process"/>
    <property type="evidence" value="ECO:0007669"/>
    <property type="project" value="InterPro"/>
</dbReference>
<dbReference type="NCBIfam" id="TIGR00875">
    <property type="entry name" value="fsa_talC_mipB"/>
    <property type="match status" value="1"/>
</dbReference>
<accession>A0A6F9XKY1</accession>
<dbReference type="InterPro" id="IPR033919">
    <property type="entry name" value="TSA/FSA_arc/bac"/>
</dbReference>
<dbReference type="PROSITE" id="PS00958">
    <property type="entry name" value="TRANSALDOLASE_2"/>
    <property type="match status" value="1"/>
</dbReference>
<dbReference type="InterPro" id="IPR004731">
    <property type="entry name" value="Transaldolase_3B/F6P_aldolase"/>
</dbReference>
<dbReference type="Proteomes" id="UP000494265">
    <property type="component" value="Unassembled WGS sequence"/>
</dbReference>
<dbReference type="GO" id="GO:0016832">
    <property type="term" value="F:aldehyde-lyase activity"/>
    <property type="evidence" value="ECO:0007669"/>
    <property type="project" value="InterPro"/>
</dbReference>
<keyword evidence="7 9" id="KW-0704">Schiff base</keyword>
<evidence type="ECO:0000256" key="7">
    <source>
        <dbReference type="ARBA" id="ARBA00023270"/>
    </source>
</evidence>
<feature type="active site" description="Schiff-base intermediate with substrate" evidence="9">
    <location>
        <position position="83"/>
    </location>
</feature>
<dbReference type="EC" id="2.2.1.2" evidence="9"/>
<comment type="catalytic activity">
    <reaction evidence="8 9">
        <text>D-sedoheptulose 7-phosphate + D-glyceraldehyde 3-phosphate = D-erythrose 4-phosphate + beta-D-fructose 6-phosphate</text>
        <dbReference type="Rhea" id="RHEA:17053"/>
        <dbReference type="ChEBI" id="CHEBI:16897"/>
        <dbReference type="ChEBI" id="CHEBI:57483"/>
        <dbReference type="ChEBI" id="CHEBI:57634"/>
        <dbReference type="ChEBI" id="CHEBI:59776"/>
        <dbReference type="EC" id="2.2.1.2"/>
    </reaction>
</comment>
<protein>
    <recommendedName>
        <fullName evidence="9">Probable transaldolase</fullName>
        <ecNumber evidence="9">2.2.1.2</ecNumber>
    </recommendedName>
</protein>
<evidence type="ECO:0000256" key="8">
    <source>
        <dbReference type="ARBA" id="ARBA00048810"/>
    </source>
</evidence>